<reference evidence="1 2" key="1">
    <citation type="journal article" date="2023" name="Plants (Basel)">
        <title>Bridging the Gap: Combining Genomics and Transcriptomics Approaches to Understand Stylosanthes scabra, an Orphan Legume from the Brazilian Caatinga.</title>
        <authorList>
            <person name="Ferreira-Neto J.R.C."/>
            <person name="da Silva M.D."/>
            <person name="Binneck E."/>
            <person name="de Melo N.F."/>
            <person name="da Silva R.H."/>
            <person name="de Melo A.L.T.M."/>
            <person name="Pandolfi V."/>
            <person name="Bustamante F.O."/>
            <person name="Brasileiro-Vidal A.C."/>
            <person name="Benko-Iseppon A.M."/>
        </authorList>
    </citation>
    <scope>NUCLEOTIDE SEQUENCE [LARGE SCALE GENOMIC DNA]</scope>
    <source>
        <tissue evidence="1">Leaves</tissue>
    </source>
</reference>
<protein>
    <submittedName>
        <fullName evidence="1">Uncharacterized protein</fullName>
    </submittedName>
</protein>
<keyword evidence="2" id="KW-1185">Reference proteome</keyword>
<evidence type="ECO:0000313" key="2">
    <source>
        <dbReference type="Proteomes" id="UP001341840"/>
    </source>
</evidence>
<proteinExistence type="predicted"/>
<dbReference type="Proteomes" id="UP001341840">
    <property type="component" value="Unassembled WGS sequence"/>
</dbReference>
<evidence type="ECO:0000313" key="1">
    <source>
        <dbReference type="EMBL" id="MED6126489.1"/>
    </source>
</evidence>
<gene>
    <name evidence="1" type="ORF">PIB30_078989</name>
</gene>
<comment type="caution">
    <text evidence="1">The sequence shown here is derived from an EMBL/GenBank/DDBJ whole genome shotgun (WGS) entry which is preliminary data.</text>
</comment>
<accession>A0ABU6RRB0</accession>
<dbReference type="EMBL" id="JASCZI010031315">
    <property type="protein sequence ID" value="MED6126489.1"/>
    <property type="molecule type" value="Genomic_DNA"/>
</dbReference>
<sequence>MHAADTQLTLLFTVAPTSPRTGAYTPTAASPTSLYQRFSSQKLPQHPSPHPSTHRRVIGAYAQPFKFGVEARSSLADMSSSSSEEGDIFDEHCFRSLYNQKLFEETVSKKEIIPERGFDCDEEYPEVKEQIYKRGWRRLVSPRAEVSKNMIREFYANANRSKEEMEEL</sequence>
<organism evidence="1 2">
    <name type="scientific">Stylosanthes scabra</name>
    <dbReference type="NCBI Taxonomy" id="79078"/>
    <lineage>
        <taxon>Eukaryota</taxon>
        <taxon>Viridiplantae</taxon>
        <taxon>Streptophyta</taxon>
        <taxon>Embryophyta</taxon>
        <taxon>Tracheophyta</taxon>
        <taxon>Spermatophyta</taxon>
        <taxon>Magnoliopsida</taxon>
        <taxon>eudicotyledons</taxon>
        <taxon>Gunneridae</taxon>
        <taxon>Pentapetalae</taxon>
        <taxon>rosids</taxon>
        <taxon>fabids</taxon>
        <taxon>Fabales</taxon>
        <taxon>Fabaceae</taxon>
        <taxon>Papilionoideae</taxon>
        <taxon>50 kb inversion clade</taxon>
        <taxon>dalbergioids sensu lato</taxon>
        <taxon>Dalbergieae</taxon>
        <taxon>Pterocarpus clade</taxon>
        <taxon>Stylosanthes</taxon>
    </lineage>
</organism>
<name>A0ABU6RRB0_9FABA</name>